<evidence type="ECO:0000313" key="4">
    <source>
        <dbReference type="EMBL" id="PFH31791.1"/>
    </source>
</evidence>
<dbReference type="RefSeq" id="XP_029215800.1">
    <property type="nucleotide sequence ID" value="XM_029360985.1"/>
</dbReference>
<evidence type="ECO:0000256" key="1">
    <source>
        <dbReference type="SAM" id="Coils"/>
    </source>
</evidence>
<dbReference type="GeneID" id="40307343"/>
<keyword evidence="3" id="KW-0812">Transmembrane</keyword>
<evidence type="ECO:0000313" key="5">
    <source>
        <dbReference type="Proteomes" id="UP000224006"/>
    </source>
</evidence>
<comment type="caution">
    <text evidence="4">The sequence shown here is derived from an EMBL/GenBank/DDBJ whole genome shotgun (WGS) entry which is preliminary data.</text>
</comment>
<feature type="region of interest" description="Disordered" evidence="2">
    <location>
        <begin position="935"/>
        <end position="961"/>
    </location>
</feature>
<feature type="region of interest" description="Disordered" evidence="2">
    <location>
        <begin position="799"/>
        <end position="826"/>
    </location>
</feature>
<dbReference type="Proteomes" id="UP000224006">
    <property type="component" value="Chromosome XII"/>
</dbReference>
<accession>A0A2A9M650</accession>
<dbReference type="AlphaFoldDB" id="A0A2A9M650"/>
<keyword evidence="1" id="KW-0175">Coiled coil</keyword>
<keyword evidence="5" id="KW-1185">Reference proteome</keyword>
<dbReference type="EMBL" id="NWUJ01000013">
    <property type="protein sequence ID" value="PFH31791.1"/>
    <property type="molecule type" value="Genomic_DNA"/>
</dbReference>
<dbReference type="KEGG" id="bbes:BESB_022830"/>
<dbReference type="VEuPathDB" id="ToxoDB:BESB_022830"/>
<evidence type="ECO:0000256" key="2">
    <source>
        <dbReference type="SAM" id="MobiDB-lite"/>
    </source>
</evidence>
<organism evidence="4 5">
    <name type="scientific">Besnoitia besnoiti</name>
    <name type="common">Apicomplexan protozoan</name>
    <dbReference type="NCBI Taxonomy" id="94643"/>
    <lineage>
        <taxon>Eukaryota</taxon>
        <taxon>Sar</taxon>
        <taxon>Alveolata</taxon>
        <taxon>Apicomplexa</taxon>
        <taxon>Conoidasida</taxon>
        <taxon>Coccidia</taxon>
        <taxon>Eucoccidiorida</taxon>
        <taxon>Eimeriorina</taxon>
        <taxon>Sarcocystidae</taxon>
        <taxon>Besnoitia</taxon>
    </lineage>
</organism>
<keyword evidence="3" id="KW-0472">Membrane</keyword>
<reference evidence="4 5" key="1">
    <citation type="submission" date="2017-09" db="EMBL/GenBank/DDBJ databases">
        <title>Genome sequencing of Besnoitia besnoiti strain Bb-Ger1.</title>
        <authorList>
            <person name="Schares G."/>
            <person name="Venepally P."/>
            <person name="Lorenzi H.A."/>
        </authorList>
    </citation>
    <scope>NUCLEOTIDE SEQUENCE [LARGE SCALE GENOMIC DNA]</scope>
    <source>
        <strain evidence="4 5">Bb-Ger1</strain>
    </source>
</reference>
<feature type="compositionally biased region" description="Polar residues" evidence="2">
    <location>
        <begin position="996"/>
        <end position="1008"/>
    </location>
</feature>
<evidence type="ECO:0000256" key="3">
    <source>
        <dbReference type="SAM" id="Phobius"/>
    </source>
</evidence>
<proteinExistence type="predicted"/>
<sequence length="1115" mass="123351">MEATRKRFRPLGSVALAIFFVTALLGSWIALPTECVTSDKTPDTRPLKYPYPVTPQKLNRNATYNIGGQLYLYTYRSKDGSFNFSPVAGGNRLNVMSLDNVEVQDDPLAQAIEDARAIGDLVEKAKDMRTDLGQTVDEFISGGQNLTTRLKEALDNKDLAGVEQTEEDFRNDFTRLIKVHKFISNVQGEMMAILERGKGLLTRLEATARTLVDNEVLQKVLRLYKTQLQNETTASERERASTEAFILQSNDAMIQLQREFHEGMETLAKHKEILQKIDDLSKSLNDFETIKEHMLATLTNANDLKVRAAEAEGAGDQVLVRVEALANAYARSAMAVSDAVTKVRDVKAALRRDLDEAENELRSTPNSQSYAAAEEALHTVHSRLQQSATAVAATIQECSKTLEEVKELLDRCRKNNSEKIKVKMDEGSKLIRIASHFVGPSQAGRLDQLQRQLEEQTEQLKELAAVVDNNFEDFPRIAAVAVTAQSTAAALDEFEIQIKPSADKLHERQQLVLEQLEQLQDASDAPQSRLQIGSRITELKRSYDSIERFVKRASSAEIRDEFKRSLLALVRKPLAGAAGNIGDARRMGELVADLNAELTQELESFRRVITESQDEAEDLLNGSSGQGGEEQNNGFPDDPKVLNEWLHVRRRQMQAVKKFQANAETAKVQSENGVADMEKEIGDTRKMIAAIRECLSHKGIADVIDELGTPSGDASYSHELLEESQKLEKVAEQLQEEAQKIRDGVRQREQLVEQEWASLREKSFVFVPQFMELLKKLVDEAIKESANLEKMLANVERLAHNSKERRNGRPVTPPPTDGTVTDEDASAEADMDADAFFRVATERNNELQASLGEYAHRLATIKDDIDYIRELLQVTTPVARESGGGQSGRRLSSSNVLTQEQIEQYLEDLALFGDTVAKEERKIKDMTERARTALAAAEEMPQRARAGGEQTPGDGKKDTGSNQGLLLGVGLGVGIPLAIAGVAMCGYYERKKRRGASSNTQSDENPSSVDGMGSEMSHAGKTAGGTHLESIVVPSAEFGDPETAFSGIEPPEIAGVVTLDTLMTPEAGEPDTTHMQYMIEEHHTVARNISSASASDFHLADFPTAIIREHRVQPN</sequence>
<feature type="region of interest" description="Disordered" evidence="2">
    <location>
        <begin position="618"/>
        <end position="639"/>
    </location>
</feature>
<gene>
    <name evidence="4" type="ORF">BESB_022830</name>
</gene>
<keyword evidence="3" id="KW-1133">Transmembrane helix</keyword>
<protein>
    <submittedName>
        <fullName evidence="4">Putative myosin heavy chain</fullName>
    </submittedName>
</protein>
<dbReference type="OrthoDB" id="330228at2759"/>
<feature type="region of interest" description="Disordered" evidence="2">
    <location>
        <begin position="992"/>
        <end position="1023"/>
    </location>
</feature>
<feature type="transmembrane region" description="Helical" evidence="3">
    <location>
        <begin position="965"/>
        <end position="988"/>
    </location>
</feature>
<name>A0A2A9M650_BESBE</name>
<feature type="coiled-coil region" evidence="1">
    <location>
        <begin position="443"/>
        <end position="470"/>
    </location>
</feature>